<evidence type="ECO:0000313" key="8">
    <source>
        <dbReference type="Proteomes" id="UP000734854"/>
    </source>
</evidence>
<keyword evidence="5" id="KW-0961">Cell wall biogenesis/degradation</keyword>
<comment type="similarity">
    <text evidence="5">Belongs to the glycosyl hydrolase 16 family.</text>
</comment>
<dbReference type="GO" id="GO:0004553">
    <property type="term" value="F:hydrolase activity, hydrolyzing O-glycosyl compounds"/>
    <property type="evidence" value="ECO:0007669"/>
    <property type="project" value="InterPro"/>
</dbReference>
<dbReference type="EMBL" id="JACMSC010000005">
    <property type="protein sequence ID" value="KAG6522443.1"/>
    <property type="molecule type" value="Genomic_DNA"/>
</dbReference>
<keyword evidence="3" id="KW-1015">Disulfide bond</keyword>
<keyword evidence="8" id="KW-1185">Reference proteome</keyword>
<comment type="subcellular location">
    <subcellularLocation>
        <location evidence="5">Secreted</location>
        <location evidence="5">Cell wall</location>
    </subcellularLocation>
    <subcellularLocation>
        <location evidence="5">Secreted</location>
        <location evidence="5">Extracellular space</location>
        <location evidence="5">Apoplast</location>
    </subcellularLocation>
</comment>
<dbReference type="PROSITE" id="PS51762">
    <property type="entry name" value="GH16_2"/>
    <property type="match status" value="1"/>
</dbReference>
<keyword evidence="5" id="KW-0964">Secreted</keyword>
<dbReference type="FunFam" id="2.60.120.200:FF:000025">
    <property type="entry name" value="Xyloglucan endotransglucosylase/hydrolase"/>
    <property type="match status" value="1"/>
</dbReference>
<name>A0A8J5HI24_ZINOF</name>
<dbReference type="GO" id="GO:0071555">
    <property type="term" value="P:cell wall organization"/>
    <property type="evidence" value="ECO:0007669"/>
    <property type="project" value="UniProtKB-KW"/>
</dbReference>
<sequence>MAIQHEPHQFYSVSSSVYQNWGSTASAVTIYINPVQPPVLPHPKPLTSPFRLMAPFLIPLLLLVLQNLIFINSQPSPGYSPSSSLSPIKFGEGYTNLWGPEHQTISPDQYSTTIWLDSNSGSGFKSINSYRNGYFGASVKLQSGYTAGTNTAFYLSNDQAYPGFHDEVDIEFLGNIEGQPYVLQTNVYVRGSGDGGDGQIVGREMRFHLWFDPTADFHHYAILWNPDEVIFFVDDVPIRRYARKMEAIFPERQMWVYGSIWDASNWATDNGRYRTDYRYQPFVGRYTNFKIGGCTDSASSSCQLVSSSPSGNGLSSEQYAAMEWVQKNYMVYYYCQDYTRDHSLTPEC</sequence>
<keyword evidence="5" id="KW-0052">Apoplast</keyword>
<dbReference type="Proteomes" id="UP000734854">
    <property type="component" value="Unassembled WGS sequence"/>
</dbReference>
<evidence type="ECO:0000313" key="7">
    <source>
        <dbReference type="EMBL" id="KAG6522443.1"/>
    </source>
</evidence>
<evidence type="ECO:0000259" key="6">
    <source>
        <dbReference type="PROSITE" id="PS51762"/>
    </source>
</evidence>
<dbReference type="PANTHER" id="PTHR31062">
    <property type="entry name" value="XYLOGLUCAN ENDOTRANSGLUCOSYLASE/HYDROLASE PROTEIN 8-RELATED"/>
    <property type="match status" value="1"/>
</dbReference>
<keyword evidence="1 5" id="KW-0808">Transferase</keyword>
<evidence type="ECO:0000256" key="1">
    <source>
        <dbReference type="ARBA" id="ARBA00022679"/>
    </source>
</evidence>
<dbReference type="GO" id="GO:0044042">
    <property type="term" value="P:glucan metabolic process"/>
    <property type="evidence" value="ECO:0007669"/>
    <property type="project" value="InterPro"/>
</dbReference>
<dbReference type="GO" id="GO:0016762">
    <property type="term" value="F:xyloglucan:xyloglucosyl transferase activity"/>
    <property type="evidence" value="ECO:0007669"/>
    <property type="project" value="UniProtKB-EC"/>
</dbReference>
<comment type="caution">
    <text evidence="7">The sequence shown here is derived from an EMBL/GenBank/DDBJ whole genome shotgun (WGS) entry which is preliminary data.</text>
</comment>
<dbReference type="EC" id="2.4.1.207" evidence="5"/>
<gene>
    <name evidence="7" type="ORF">ZIOFF_019583</name>
</gene>
<evidence type="ECO:0000256" key="3">
    <source>
        <dbReference type="ARBA" id="ARBA00023157"/>
    </source>
</evidence>
<dbReference type="InterPro" id="IPR000757">
    <property type="entry name" value="Beta-glucanase-like"/>
</dbReference>
<comment type="function">
    <text evidence="5">Catalyzes xyloglucan endohydrolysis (XEH) and/or endotransglycosylation (XET). Cleaves and religates xyloglucan polymers, an essential constituent of the primary cell wall, and thereby participates in cell wall construction of growing tissues.</text>
</comment>
<dbReference type="Pfam" id="PF06955">
    <property type="entry name" value="XET_C"/>
    <property type="match status" value="1"/>
</dbReference>
<dbReference type="InterPro" id="IPR010713">
    <property type="entry name" value="XET_C"/>
</dbReference>
<comment type="PTM">
    <text evidence="5">Contains at least one intrachain disulfide bond essential for its enzymatic activity.</text>
</comment>
<dbReference type="InterPro" id="IPR044791">
    <property type="entry name" value="Beta-glucanase/XTH"/>
</dbReference>
<proteinExistence type="inferred from homology"/>
<dbReference type="AlphaFoldDB" id="A0A8J5HI24"/>
<keyword evidence="4 5" id="KW-0326">Glycosidase</keyword>
<dbReference type="Pfam" id="PF00722">
    <property type="entry name" value="Glyco_hydro_16"/>
    <property type="match status" value="1"/>
</dbReference>
<dbReference type="GO" id="GO:0048046">
    <property type="term" value="C:apoplast"/>
    <property type="evidence" value="ECO:0007669"/>
    <property type="project" value="UniProtKB-SubCell"/>
</dbReference>
<keyword evidence="2 5" id="KW-0378">Hydrolase</keyword>
<organism evidence="7 8">
    <name type="scientific">Zingiber officinale</name>
    <name type="common">Ginger</name>
    <name type="synonym">Amomum zingiber</name>
    <dbReference type="NCBI Taxonomy" id="94328"/>
    <lineage>
        <taxon>Eukaryota</taxon>
        <taxon>Viridiplantae</taxon>
        <taxon>Streptophyta</taxon>
        <taxon>Embryophyta</taxon>
        <taxon>Tracheophyta</taxon>
        <taxon>Spermatophyta</taxon>
        <taxon>Magnoliopsida</taxon>
        <taxon>Liliopsida</taxon>
        <taxon>Zingiberales</taxon>
        <taxon>Zingiberaceae</taxon>
        <taxon>Zingiber</taxon>
    </lineage>
</organism>
<evidence type="ECO:0000256" key="4">
    <source>
        <dbReference type="ARBA" id="ARBA00023295"/>
    </source>
</evidence>
<evidence type="ECO:0000256" key="2">
    <source>
        <dbReference type="ARBA" id="ARBA00022801"/>
    </source>
</evidence>
<dbReference type="OrthoDB" id="4781at2759"/>
<feature type="domain" description="GH16" evidence="6">
    <location>
        <begin position="69"/>
        <end position="286"/>
    </location>
</feature>
<accession>A0A8J5HI24</accession>
<keyword evidence="5" id="KW-0134">Cell wall</keyword>
<reference evidence="7 8" key="1">
    <citation type="submission" date="2020-08" db="EMBL/GenBank/DDBJ databases">
        <title>Plant Genome Project.</title>
        <authorList>
            <person name="Zhang R.-G."/>
        </authorList>
    </citation>
    <scope>NUCLEOTIDE SEQUENCE [LARGE SCALE GENOMIC DNA]</scope>
    <source>
        <tissue evidence="7">Rhizome</tissue>
    </source>
</reference>
<protein>
    <recommendedName>
        <fullName evidence="5">Xyloglucan endotransglucosylase/hydrolase</fullName>
        <ecNumber evidence="5">2.4.1.207</ecNumber>
    </recommendedName>
</protein>
<evidence type="ECO:0000256" key="5">
    <source>
        <dbReference type="RuleBase" id="RU361120"/>
    </source>
</evidence>